<protein>
    <submittedName>
        <fullName evidence="1">Uncharacterized protein</fullName>
    </submittedName>
</protein>
<gene>
    <name evidence="1" type="ORF">POVCU2_0039450</name>
</gene>
<evidence type="ECO:0000313" key="2">
    <source>
        <dbReference type="Proteomes" id="UP000078560"/>
    </source>
</evidence>
<reference evidence="2" key="1">
    <citation type="submission" date="2016-05" db="EMBL/GenBank/DDBJ databases">
        <authorList>
            <person name="Naeem Raeece"/>
        </authorList>
    </citation>
    <scope>NUCLEOTIDE SEQUENCE [LARGE SCALE GENOMIC DNA]</scope>
</reference>
<sequence length="128" mass="14987">MDKWENAGKYGPEQHLSVALSLPKKGAVKWWHGDDMTAVDVFLCVGNNHEKKIRIECCNIRTGRIKDQRDNQQIMTRVMGDLYGTKTRIDRTHRNRWRPVAANRSTYLQMESNELCSMWECSSSWRTL</sequence>
<proteinExistence type="predicted"/>
<name>A0A1A8W247_PLAOA</name>
<dbReference type="AlphaFoldDB" id="A0A1A8W247"/>
<accession>A0A1A8W247</accession>
<evidence type="ECO:0000313" key="1">
    <source>
        <dbReference type="EMBL" id="SBS86841.1"/>
    </source>
</evidence>
<dbReference type="Proteomes" id="UP000078560">
    <property type="component" value="Unassembled WGS sequence"/>
</dbReference>
<organism evidence="1 2">
    <name type="scientific">Plasmodium ovale curtisi</name>
    <dbReference type="NCBI Taxonomy" id="864141"/>
    <lineage>
        <taxon>Eukaryota</taxon>
        <taxon>Sar</taxon>
        <taxon>Alveolata</taxon>
        <taxon>Apicomplexa</taxon>
        <taxon>Aconoidasida</taxon>
        <taxon>Haemosporida</taxon>
        <taxon>Plasmodiidae</taxon>
        <taxon>Plasmodium</taxon>
        <taxon>Plasmodium (Plasmodium)</taxon>
    </lineage>
</organism>
<dbReference type="EMBL" id="FLQU01000527">
    <property type="protein sequence ID" value="SBS86841.1"/>
    <property type="molecule type" value="Genomic_DNA"/>
</dbReference>